<evidence type="ECO:0000313" key="10">
    <source>
        <dbReference type="EMBL" id="MBM2614824.1"/>
    </source>
</evidence>
<dbReference type="InterPro" id="IPR009075">
    <property type="entry name" value="AcylCo_DH/oxidase_C"/>
</dbReference>
<dbReference type="InterPro" id="IPR009100">
    <property type="entry name" value="AcylCoA_DH/oxidase_NM_dom_sf"/>
</dbReference>
<evidence type="ECO:0000256" key="6">
    <source>
        <dbReference type="RuleBase" id="RU362125"/>
    </source>
</evidence>
<dbReference type="PANTHER" id="PTHR43292:SF4">
    <property type="entry name" value="ACYL-COA DEHYDROGENASE FADE34"/>
    <property type="match status" value="1"/>
</dbReference>
<dbReference type="PROSITE" id="PS00072">
    <property type="entry name" value="ACYL_COA_DH_1"/>
    <property type="match status" value="1"/>
</dbReference>
<dbReference type="Pfam" id="PF02770">
    <property type="entry name" value="Acyl-CoA_dh_M"/>
    <property type="match status" value="1"/>
</dbReference>
<gene>
    <name evidence="10" type="ORF">JIG36_04540</name>
</gene>
<dbReference type="SUPFAM" id="SSF47203">
    <property type="entry name" value="Acyl-CoA dehydrogenase C-terminal domain-like"/>
    <property type="match status" value="1"/>
</dbReference>
<dbReference type="InterPro" id="IPR036250">
    <property type="entry name" value="AcylCo_DH-like_C"/>
</dbReference>
<dbReference type="Gene3D" id="2.40.110.10">
    <property type="entry name" value="Butyryl-CoA Dehydrogenase, subunit A, domain 2"/>
    <property type="match status" value="1"/>
</dbReference>
<evidence type="ECO:0000259" key="9">
    <source>
        <dbReference type="Pfam" id="PF02771"/>
    </source>
</evidence>
<dbReference type="InterPro" id="IPR006089">
    <property type="entry name" value="Acyl-CoA_DH_CS"/>
</dbReference>
<evidence type="ECO:0000256" key="5">
    <source>
        <dbReference type="ARBA" id="ARBA00023002"/>
    </source>
</evidence>
<evidence type="ECO:0000313" key="11">
    <source>
        <dbReference type="Proteomes" id="UP000632138"/>
    </source>
</evidence>
<dbReference type="InterPro" id="IPR052161">
    <property type="entry name" value="Mycobact_Acyl-CoA_DH"/>
</dbReference>
<name>A0ABS2A6B4_9ACTN</name>
<evidence type="ECO:0000256" key="4">
    <source>
        <dbReference type="ARBA" id="ARBA00022827"/>
    </source>
</evidence>
<evidence type="ECO:0000259" key="8">
    <source>
        <dbReference type="Pfam" id="PF02770"/>
    </source>
</evidence>
<proteinExistence type="inferred from homology"/>
<dbReference type="Gene3D" id="1.20.140.10">
    <property type="entry name" value="Butyryl-CoA Dehydrogenase, subunit A, domain 3"/>
    <property type="match status" value="1"/>
</dbReference>
<dbReference type="InterPro" id="IPR046373">
    <property type="entry name" value="Acyl-CoA_Oxase/DH_mid-dom_sf"/>
</dbReference>
<dbReference type="InterPro" id="IPR006091">
    <property type="entry name" value="Acyl-CoA_Oxase/DH_mid-dom"/>
</dbReference>
<keyword evidence="5 6" id="KW-0560">Oxidoreductase</keyword>
<keyword evidence="3 6" id="KW-0285">Flavoprotein</keyword>
<evidence type="ECO:0000259" key="7">
    <source>
        <dbReference type="Pfam" id="PF00441"/>
    </source>
</evidence>
<feature type="domain" description="Acyl-CoA oxidase/dehydrogenase middle" evidence="8">
    <location>
        <begin position="133"/>
        <end position="225"/>
    </location>
</feature>
<keyword evidence="11" id="KW-1185">Reference proteome</keyword>
<dbReference type="Gene3D" id="1.10.540.10">
    <property type="entry name" value="Acyl-CoA dehydrogenase/oxidase, N-terminal domain"/>
    <property type="match status" value="1"/>
</dbReference>
<dbReference type="EMBL" id="JAENHP010000001">
    <property type="protein sequence ID" value="MBM2614824.1"/>
    <property type="molecule type" value="Genomic_DNA"/>
</dbReference>
<comment type="similarity">
    <text evidence="2 6">Belongs to the acyl-CoA dehydrogenase family.</text>
</comment>
<dbReference type="Pfam" id="PF00441">
    <property type="entry name" value="Acyl-CoA_dh_1"/>
    <property type="match status" value="1"/>
</dbReference>
<dbReference type="Proteomes" id="UP000632138">
    <property type="component" value="Unassembled WGS sequence"/>
</dbReference>
<organism evidence="10 11">
    <name type="scientific">Paractinoplanes ovalisporus</name>
    <dbReference type="NCBI Taxonomy" id="2810368"/>
    <lineage>
        <taxon>Bacteria</taxon>
        <taxon>Bacillati</taxon>
        <taxon>Actinomycetota</taxon>
        <taxon>Actinomycetes</taxon>
        <taxon>Micromonosporales</taxon>
        <taxon>Micromonosporaceae</taxon>
        <taxon>Paractinoplanes</taxon>
    </lineage>
</organism>
<feature type="domain" description="Acyl-CoA dehydrogenase/oxidase C-terminal" evidence="7">
    <location>
        <begin position="278"/>
        <end position="369"/>
    </location>
</feature>
<dbReference type="SUPFAM" id="SSF56645">
    <property type="entry name" value="Acyl-CoA dehydrogenase NM domain-like"/>
    <property type="match status" value="1"/>
</dbReference>
<dbReference type="InterPro" id="IPR037069">
    <property type="entry name" value="AcylCoA_DH/ox_N_sf"/>
</dbReference>
<dbReference type="PANTHER" id="PTHR43292">
    <property type="entry name" value="ACYL-COA DEHYDROGENASE"/>
    <property type="match status" value="1"/>
</dbReference>
<comment type="caution">
    <text evidence="10">The sequence shown here is derived from an EMBL/GenBank/DDBJ whole genome shotgun (WGS) entry which is preliminary data.</text>
</comment>
<reference evidence="10 11" key="1">
    <citation type="submission" date="2021-01" db="EMBL/GenBank/DDBJ databases">
        <title>Actinoplanes sp. nov. LDG1-06 isolated from lichen.</title>
        <authorList>
            <person name="Saeng-In P."/>
            <person name="Phongsopitanun W."/>
            <person name="Kanchanasin P."/>
            <person name="Yuki M."/>
            <person name="Kudo T."/>
            <person name="Ohkuma M."/>
            <person name="Tanasupawat S."/>
        </authorList>
    </citation>
    <scope>NUCLEOTIDE SEQUENCE [LARGE SCALE GENOMIC DNA]</scope>
    <source>
        <strain evidence="10 11">LDG1-06</strain>
    </source>
</reference>
<sequence>MTFRAERRGTFRAERRGTFRAERRGAFRAEVRDQIAKWRRDGVFEPRSDSWLTGYDEDFSRRLGARGWIGLTWRGRGFADRFVLTEELLRAGAPVAAHWIADRQIGPAIARLGSAALKQALLPGIEAGDVRFCLGMSEPDAGSDLASVRTRAVRTDGGWLLDGQKVWSSHAHRATHAYVLARTSTGEHKHRGLTEFVLDMSAPGVTARQIPDMRGPGHFCEVFFDGAFVPDSAVLGSVGDGWGQVTGQLAFERGGPERVLSTYPLLALTLAAAGPADAGRVGELVARLTALRRLGKQVAARMDAGEAPIGAAATLKMLGNRFEVDVIEVARSVPGVPRAAIDDAVLAAPGFSLRGGTTEVLGVVIAREAMGAVG</sequence>
<evidence type="ECO:0000256" key="2">
    <source>
        <dbReference type="ARBA" id="ARBA00009347"/>
    </source>
</evidence>
<dbReference type="RefSeq" id="WP_203374681.1">
    <property type="nucleotide sequence ID" value="NZ_JAENHP010000001.1"/>
</dbReference>
<accession>A0ABS2A6B4</accession>
<feature type="domain" description="Acyl-CoA dehydrogenase/oxidase N-terminal" evidence="9">
    <location>
        <begin position="19"/>
        <end position="128"/>
    </location>
</feature>
<protein>
    <submittedName>
        <fullName evidence="10">Acyl-CoA dehydrogenase family protein</fullName>
    </submittedName>
</protein>
<dbReference type="InterPro" id="IPR013786">
    <property type="entry name" value="AcylCoA_DH/ox_N"/>
</dbReference>
<comment type="cofactor">
    <cofactor evidence="1 6">
        <name>FAD</name>
        <dbReference type="ChEBI" id="CHEBI:57692"/>
    </cofactor>
</comment>
<dbReference type="Pfam" id="PF02771">
    <property type="entry name" value="Acyl-CoA_dh_N"/>
    <property type="match status" value="1"/>
</dbReference>
<evidence type="ECO:0000256" key="3">
    <source>
        <dbReference type="ARBA" id="ARBA00022630"/>
    </source>
</evidence>
<evidence type="ECO:0000256" key="1">
    <source>
        <dbReference type="ARBA" id="ARBA00001974"/>
    </source>
</evidence>
<keyword evidence="4 6" id="KW-0274">FAD</keyword>